<evidence type="ECO:0000256" key="1">
    <source>
        <dbReference type="ARBA" id="ARBA00022670"/>
    </source>
</evidence>
<keyword evidence="4" id="KW-0862">Zinc</keyword>
<dbReference type="InterPro" id="IPR020891">
    <property type="entry name" value="UPF0758_CS"/>
</dbReference>
<organism evidence="7 8">
    <name type="scientific">Herminiimonas glaciei</name>
    <dbReference type="NCBI Taxonomy" id="523788"/>
    <lineage>
        <taxon>Bacteria</taxon>
        <taxon>Pseudomonadati</taxon>
        <taxon>Pseudomonadota</taxon>
        <taxon>Betaproteobacteria</taxon>
        <taxon>Burkholderiales</taxon>
        <taxon>Oxalobacteraceae</taxon>
        <taxon>Herminiimonas</taxon>
    </lineage>
</organism>
<dbReference type="CDD" id="cd08071">
    <property type="entry name" value="MPN_DUF2466"/>
    <property type="match status" value="1"/>
</dbReference>
<accession>A0ABW2I640</accession>
<dbReference type="InterPro" id="IPR037518">
    <property type="entry name" value="MPN"/>
</dbReference>
<comment type="caution">
    <text evidence="7">The sequence shown here is derived from an EMBL/GenBank/DDBJ whole genome shotgun (WGS) entry which is preliminary data.</text>
</comment>
<dbReference type="PROSITE" id="PS50249">
    <property type="entry name" value="MPN"/>
    <property type="match status" value="1"/>
</dbReference>
<keyword evidence="1" id="KW-0645">Protease</keyword>
<proteinExistence type="predicted"/>
<dbReference type="PROSITE" id="PS01302">
    <property type="entry name" value="UPF0758"/>
    <property type="match status" value="1"/>
</dbReference>
<evidence type="ECO:0000256" key="4">
    <source>
        <dbReference type="ARBA" id="ARBA00022833"/>
    </source>
</evidence>
<keyword evidence="8" id="KW-1185">Reference proteome</keyword>
<sequence length="177" mass="19972">MTTNIDTYALTQDTENPRLWSDFLSDLTAIDTWIVHRAIEILDEHVIKHGPKLSCPQEVKDYLRLQLINEQREVFAVVFMDALHRVIAYEPLFFGTIHQTSVHPRVIVQRAMSLNAASMILAHNHPSGSTQPSEADKLLTKRLTSLLESIDVRVLDHFIIGEGPAFSFAENGLLTNA</sequence>
<feature type="domain" description="MPN" evidence="6">
    <location>
        <begin position="52"/>
        <end position="174"/>
    </location>
</feature>
<dbReference type="Gene3D" id="3.40.140.10">
    <property type="entry name" value="Cytidine Deaminase, domain 2"/>
    <property type="match status" value="1"/>
</dbReference>
<keyword evidence="3" id="KW-0378">Hydrolase</keyword>
<dbReference type="EMBL" id="JBHTBU010000001">
    <property type="protein sequence ID" value="MFC7286441.1"/>
    <property type="molecule type" value="Genomic_DNA"/>
</dbReference>
<dbReference type="PANTHER" id="PTHR30471:SF3">
    <property type="entry name" value="UPF0758 PROTEIN YEES-RELATED"/>
    <property type="match status" value="1"/>
</dbReference>
<dbReference type="InterPro" id="IPR025657">
    <property type="entry name" value="RadC_JAB"/>
</dbReference>
<dbReference type="InterPro" id="IPR001405">
    <property type="entry name" value="UPF0758"/>
</dbReference>
<evidence type="ECO:0000256" key="5">
    <source>
        <dbReference type="ARBA" id="ARBA00023049"/>
    </source>
</evidence>
<evidence type="ECO:0000259" key="6">
    <source>
        <dbReference type="PROSITE" id="PS50249"/>
    </source>
</evidence>
<dbReference type="SUPFAM" id="SSF102712">
    <property type="entry name" value="JAB1/MPN domain"/>
    <property type="match status" value="1"/>
</dbReference>
<evidence type="ECO:0000313" key="8">
    <source>
        <dbReference type="Proteomes" id="UP001596542"/>
    </source>
</evidence>
<dbReference type="PANTHER" id="PTHR30471">
    <property type="entry name" value="DNA REPAIR PROTEIN RADC"/>
    <property type="match status" value="1"/>
</dbReference>
<dbReference type="Proteomes" id="UP001596542">
    <property type="component" value="Unassembled WGS sequence"/>
</dbReference>
<dbReference type="RefSeq" id="WP_124573326.1">
    <property type="nucleotide sequence ID" value="NZ_JBHTBU010000001.1"/>
</dbReference>
<reference evidence="8" key="1">
    <citation type="journal article" date="2019" name="Int. J. Syst. Evol. Microbiol.">
        <title>The Global Catalogue of Microorganisms (GCM) 10K type strain sequencing project: providing services to taxonomists for standard genome sequencing and annotation.</title>
        <authorList>
            <consortium name="The Broad Institute Genomics Platform"/>
            <consortium name="The Broad Institute Genome Sequencing Center for Infectious Disease"/>
            <person name="Wu L."/>
            <person name="Ma J."/>
        </authorList>
    </citation>
    <scope>NUCLEOTIDE SEQUENCE [LARGE SCALE GENOMIC DNA]</scope>
    <source>
        <strain evidence="8">KACC 12508</strain>
    </source>
</reference>
<name>A0ABW2I640_9BURK</name>
<dbReference type="NCBIfam" id="TIGR00608">
    <property type="entry name" value="radc"/>
    <property type="match status" value="1"/>
</dbReference>
<evidence type="ECO:0000256" key="2">
    <source>
        <dbReference type="ARBA" id="ARBA00022723"/>
    </source>
</evidence>
<evidence type="ECO:0000313" key="7">
    <source>
        <dbReference type="EMBL" id="MFC7286441.1"/>
    </source>
</evidence>
<evidence type="ECO:0000256" key="3">
    <source>
        <dbReference type="ARBA" id="ARBA00022801"/>
    </source>
</evidence>
<protein>
    <submittedName>
        <fullName evidence="7">RadC family protein</fullName>
    </submittedName>
</protein>
<gene>
    <name evidence="7" type="ORF">ACFQPC_00175</name>
</gene>
<keyword evidence="5" id="KW-0482">Metalloprotease</keyword>
<keyword evidence="2" id="KW-0479">Metal-binding</keyword>
<dbReference type="Pfam" id="PF04002">
    <property type="entry name" value="RadC"/>
    <property type="match status" value="1"/>
</dbReference>